<dbReference type="InterPro" id="IPR043502">
    <property type="entry name" value="DNA/RNA_pol_sf"/>
</dbReference>
<dbReference type="CDD" id="cd01650">
    <property type="entry name" value="RT_nLTR_like"/>
    <property type="match status" value="1"/>
</dbReference>
<name>A0A803QAN8_CANSA</name>
<sequence>MANQRWLDAYPNAEALFLKEGIYDHSPGILSLFPKWKCGKKPFKYFRMWKSHPEYDGRVTAVWKQQINGTSMYQIVQRLKILKNVFQEINQKGFSDLLAALTQAKLSLDEAQNKLHADPLNEELQSQELVARNSFILAQQHYSSFLQQKAKVSWLKDEDSNTALFHASIKQRHRQNQVFSIENESGVRVFEPEHVTEAFLSYYKSLLGTKMASRKTVYKKILNRGPKVTPEQAKLLTSPVTKEDVKKVVFEISGNKAPAPDGFFSFFFHDNWELVGEDVYRAVSSFLSSGKILKEINSTILTMIATKILCSRLKWILPDLISKSQGGFIQGRFIGHNIMICQDLVRHYGRKSNKENCMIKLDLQKAYDTVEWEFIEEMLIGLQFPSLFIKTVMNCVRSPRFSIMFNGSTHGFFEAKRGLRQGDPMSPLLFVLGMEYLSRILQEVGDKNDFIFHERCSELKVNHLAFADDVMLFCNGDFKSIFYLLQGLKLFSLTSGLQPNPQKSAIYCSNVPQEEVSRVLLASGFSLKDMPFTYLGVPICAKRISGNECIALAEKMTARIRTWSSRNLSFAARVVLINSVLMAIHAYWCQVFILPKKVIRHLESICKAFLWKGQACATGPGLIAWESLCQSKATRGQPLVEMDQQCLSKRSRMVELQGPCLGKLVLEESCELKGSFQGVGWARDMYTAAALPAIQGRLRTNDRLRRMGMNIEEQCELCSTQNENAGHLFFACSVSAACLQGIKNSLSWHVAADNISTLTRWIGRSKISRFKKNFFAAALVCLIYNLWKARNLSLWEKTKVNVEKLIDGVKKEVINRATAVWPKNVSIEDTNWFQHL</sequence>
<dbReference type="PROSITE" id="PS50878">
    <property type="entry name" value="RT_POL"/>
    <property type="match status" value="1"/>
</dbReference>
<keyword evidence="3" id="KW-1185">Reference proteome</keyword>
<evidence type="ECO:0000313" key="3">
    <source>
        <dbReference type="Proteomes" id="UP000596661"/>
    </source>
</evidence>
<reference evidence="2" key="1">
    <citation type="submission" date="2018-11" db="EMBL/GenBank/DDBJ databases">
        <authorList>
            <person name="Grassa J C."/>
        </authorList>
    </citation>
    <scope>NUCLEOTIDE SEQUENCE [LARGE SCALE GENOMIC DNA]</scope>
</reference>
<dbReference type="AlphaFoldDB" id="A0A803QAN8"/>
<dbReference type="SUPFAM" id="SSF56672">
    <property type="entry name" value="DNA/RNA polymerases"/>
    <property type="match status" value="1"/>
</dbReference>
<dbReference type="EnsemblPlants" id="evm.model.08.256">
    <property type="protein sequence ID" value="cds.evm.model.08.256"/>
    <property type="gene ID" value="evm.TU.08.256"/>
</dbReference>
<dbReference type="InterPro" id="IPR000477">
    <property type="entry name" value="RT_dom"/>
</dbReference>
<dbReference type="PANTHER" id="PTHR33116">
    <property type="entry name" value="REVERSE TRANSCRIPTASE ZINC-BINDING DOMAIN-CONTAINING PROTEIN-RELATED-RELATED"/>
    <property type="match status" value="1"/>
</dbReference>
<accession>A0A803QAN8</accession>
<proteinExistence type="predicted"/>
<evidence type="ECO:0000313" key="2">
    <source>
        <dbReference type="EnsemblPlants" id="cds.evm.model.08.256"/>
    </source>
</evidence>
<evidence type="ECO:0000259" key="1">
    <source>
        <dbReference type="PROSITE" id="PS50878"/>
    </source>
</evidence>
<reference evidence="2" key="2">
    <citation type="submission" date="2021-03" db="UniProtKB">
        <authorList>
            <consortium name="EnsemblPlants"/>
        </authorList>
    </citation>
    <scope>IDENTIFICATION</scope>
</reference>
<protein>
    <recommendedName>
        <fullName evidence="1">Reverse transcriptase domain-containing protein</fullName>
    </recommendedName>
</protein>
<organism evidence="2 3">
    <name type="scientific">Cannabis sativa</name>
    <name type="common">Hemp</name>
    <name type="synonym">Marijuana</name>
    <dbReference type="NCBI Taxonomy" id="3483"/>
    <lineage>
        <taxon>Eukaryota</taxon>
        <taxon>Viridiplantae</taxon>
        <taxon>Streptophyta</taxon>
        <taxon>Embryophyta</taxon>
        <taxon>Tracheophyta</taxon>
        <taxon>Spermatophyta</taxon>
        <taxon>Magnoliopsida</taxon>
        <taxon>eudicotyledons</taxon>
        <taxon>Gunneridae</taxon>
        <taxon>Pentapetalae</taxon>
        <taxon>rosids</taxon>
        <taxon>fabids</taxon>
        <taxon>Rosales</taxon>
        <taxon>Cannabaceae</taxon>
        <taxon>Cannabis</taxon>
    </lineage>
</organism>
<dbReference type="Pfam" id="PF13966">
    <property type="entry name" value="zf-RVT"/>
    <property type="match status" value="1"/>
</dbReference>
<dbReference type="Proteomes" id="UP000596661">
    <property type="component" value="Chromosome 8"/>
</dbReference>
<feature type="domain" description="Reverse transcriptase" evidence="1">
    <location>
        <begin position="247"/>
        <end position="539"/>
    </location>
</feature>
<dbReference type="Gramene" id="evm.model.08.256">
    <property type="protein sequence ID" value="cds.evm.model.08.256"/>
    <property type="gene ID" value="evm.TU.08.256"/>
</dbReference>
<dbReference type="Pfam" id="PF00078">
    <property type="entry name" value="RVT_1"/>
    <property type="match status" value="1"/>
</dbReference>
<dbReference type="EMBL" id="UZAU01000681">
    <property type="status" value="NOT_ANNOTATED_CDS"/>
    <property type="molecule type" value="Genomic_DNA"/>
</dbReference>
<dbReference type="PANTHER" id="PTHR33116:SF84">
    <property type="entry name" value="RNA-DIRECTED DNA POLYMERASE"/>
    <property type="match status" value="1"/>
</dbReference>
<dbReference type="InterPro" id="IPR026960">
    <property type="entry name" value="RVT-Znf"/>
</dbReference>